<accession>A0ABW0LDZ2</accession>
<protein>
    <submittedName>
        <fullName evidence="2">Phosphotransferase family protein</fullName>
    </submittedName>
</protein>
<comment type="caution">
    <text evidence="2">The sequence shown here is derived from an EMBL/GenBank/DDBJ whole genome shotgun (WGS) entry which is preliminary data.</text>
</comment>
<sequence length="331" mass="38458">MTTKILFSSHGLGDIANDEIQNILQKYHLGALIKANKTKNGAMKQTMFVTSTEGVFVIKGNPVYKGQLEEEGFFISELGKRTNLSLPLPYKIDSSLEIFPYPYAIMPLLPGFHFLHIDNYTIEEKKEITTALVNALKEMHSWKVSTYGEWNPITKSLQPFEQSFDQWLHNRVTYWLKDAEKYSTITNEDWDWTSNFLNETLPYLSSLTRPTFVMGDFKPGNCLIDKNDDGWYVSGVFDFTNSYFGDPVADLIKFLTIFIDSNELGVAKHFIQSFYDDREDPYAFKQRLKLHMLQQRVLDWGCAKAMNMVDWEEDISFKAWITKYMNIIDKL</sequence>
<dbReference type="PANTHER" id="PTHR21310">
    <property type="entry name" value="AMINOGLYCOSIDE PHOSPHOTRANSFERASE-RELATED-RELATED"/>
    <property type="match status" value="1"/>
</dbReference>
<dbReference type="InterPro" id="IPR011009">
    <property type="entry name" value="Kinase-like_dom_sf"/>
</dbReference>
<evidence type="ECO:0000313" key="2">
    <source>
        <dbReference type="EMBL" id="MFC5463540.1"/>
    </source>
</evidence>
<dbReference type="Proteomes" id="UP001596147">
    <property type="component" value="Unassembled WGS sequence"/>
</dbReference>
<dbReference type="SUPFAM" id="SSF56112">
    <property type="entry name" value="Protein kinase-like (PK-like)"/>
    <property type="match status" value="1"/>
</dbReference>
<keyword evidence="3" id="KW-1185">Reference proteome</keyword>
<dbReference type="InterPro" id="IPR051678">
    <property type="entry name" value="AGP_Transferase"/>
</dbReference>
<dbReference type="RefSeq" id="WP_382347150.1">
    <property type="nucleotide sequence ID" value="NZ_JBHSMC010000001.1"/>
</dbReference>
<reference evidence="3" key="1">
    <citation type="journal article" date="2019" name="Int. J. Syst. Evol. Microbiol.">
        <title>The Global Catalogue of Microorganisms (GCM) 10K type strain sequencing project: providing services to taxonomists for standard genome sequencing and annotation.</title>
        <authorList>
            <consortium name="The Broad Institute Genomics Platform"/>
            <consortium name="The Broad Institute Genome Sequencing Center for Infectious Disease"/>
            <person name="Wu L."/>
            <person name="Ma J."/>
        </authorList>
    </citation>
    <scope>NUCLEOTIDE SEQUENCE [LARGE SCALE GENOMIC DNA]</scope>
    <source>
        <strain evidence="3">CGMCC 1.12237</strain>
    </source>
</reference>
<feature type="domain" description="Aminoglycoside phosphotransferase" evidence="1">
    <location>
        <begin position="41"/>
        <end position="260"/>
    </location>
</feature>
<proteinExistence type="predicted"/>
<evidence type="ECO:0000313" key="3">
    <source>
        <dbReference type="Proteomes" id="UP001596147"/>
    </source>
</evidence>
<dbReference type="InterPro" id="IPR002575">
    <property type="entry name" value="Aminoglycoside_PTrfase"/>
</dbReference>
<dbReference type="Pfam" id="PF01636">
    <property type="entry name" value="APH"/>
    <property type="match status" value="1"/>
</dbReference>
<evidence type="ECO:0000259" key="1">
    <source>
        <dbReference type="Pfam" id="PF01636"/>
    </source>
</evidence>
<dbReference type="Gene3D" id="3.90.1200.10">
    <property type="match status" value="1"/>
</dbReference>
<organism evidence="2 3">
    <name type="scientific">Lederbergia graminis</name>
    <dbReference type="NCBI Taxonomy" id="735518"/>
    <lineage>
        <taxon>Bacteria</taxon>
        <taxon>Bacillati</taxon>
        <taxon>Bacillota</taxon>
        <taxon>Bacilli</taxon>
        <taxon>Bacillales</taxon>
        <taxon>Bacillaceae</taxon>
        <taxon>Lederbergia</taxon>
    </lineage>
</organism>
<name>A0ABW0LDZ2_9BACI</name>
<gene>
    <name evidence="2" type="ORF">ACFPM4_02100</name>
</gene>
<dbReference type="EMBL" id="JBHSMC010000001">
    <property type="protein sequence ID" value="MFC5463540.1"/>
    <property type="molecule type" value="Genomic_DNA"/>
</dbReference>